<reference evidence="5" key="2">
    <citation type="submission" date="2021-09" db="EMBL/GenBank/DDBJ databases">
        <authorList>
            <person name="Gilroy R."/>
        </authorList>
    </citation>
    <scope>NUCLEOTIDE SEQUENCE</scope>
    <source>
        <strain evidence="5">ChiGjej2B2-19336</strain>
    </source>
</reference>
<evidence type="ECO:0000313" key="6">
    <source>
        <dbReference type="Proteomes" id="UP000698963"/>
    </source>
</evidence>
<dbReference type="HAMAP" id="MF_01217">
    <property type="entry name" value="Acyl_carrier"/>
    <property type="match status" value="1"/>
</dbReference>
<dbReference type="SUPFAM" id="SSF47336">
    <property type="entry name" value="ACP-like"/>
    <property type="match status" value="1"/>
</dbReference>
<gene>
    <name evidence="3" type="primary">acpP</name>
    <name evidence="5" type="ORF">K8W16_01730</name>
</gene>
<keyword evidence="2 3" id="KW-0597">Phosphoprotein</keyword>
<feature type="domain" description="Carrier" evidence="4">
    <location>
        <begin position="1"/>
        <end position="76"/>
    </location>
</feature>
<dbReference type="InterPro" id="IPR003231">
    <property type="entry name" value="ACP"/>
</dbReference>
<keyword evidence="3" id="KW-0963">Cytoplasm</keyword>
<comment type="caution">
    <text evidence="3">Lacks conserved residue(s) required for the propagation of feature annotation.</text>
</comment>
<sequence length="109" mass="12506">MSVESRLNELIADHFRISVESVQRTTDFYTDLEADVLDLPELAMEVEKTFSIALDSRIMENVKTVEDMTEYVQECLERKRQELALALCEAKARMDAVMHMTERCGGADE</sequence>
<organism evidence="5 6">
    <name type="scientific">Mailhella massiliensis</name>
    <dbReference type="NCBI Taxonomy" id="1903261"/>
    <lineage>
        <taxon>Bacteria</taxon>
        <taxon>Pseudomonadati</taxon>
        <taxon>Thermodesulfobacteriota</taxon>
        <taxon>Desulfovibrionia</taxon>
        <taxon>Desulfovibrionales</taxon>
        <taxon>Desulfovibrionaceae</taxon>
        <taxon>Mailhella</taxon>
    </lineage>
</organism>
<dbReference type="Pfam" id="PF00550">
    <property type="entry name" value="PP-binding"/>
    <property type="match status" value="1"/>
</dbReference>
<comment type="subcellular location">
    <subcellularLocation>
        <location evidence="3">Cytoplasm</location>
    </subcellularLocation>
</comment>
<reference evidence="5" key="1">
    <citation type="journal article" date="2021" name="PeerJ">
        <title>Extensive microbial diversity within the chicken gut microbiome revealed by metagenomics and culture.</title>
        <authorList>
            <person name="Gilroy R."/>
            <person name="Ravi A."/>
            <person name="Getino M."/>
            <person name="Pursley I."/>
            <person name="Horton D.L."/>
            <person name="Alikhan N.F."/>
            <person name="Baker D."/>
            <person name="Gharbi K."/>
            <person name="Hall N."/>
            <person name="Watson M."/>
            <person name="Adriaenssens E.M."/>
            <person name="Foster-Nyarko E."/>
            <person name="Jarju S."/>
            <person name="Secka A."/>
            <person name="Antonio M."/>
            <person name="Oren A."/>
            <person name="Chaudhuri R.R."/>
            <person name="La Ragione R."/>
            <person name="Hildebrand F."/>
            <person name="Pallen M.J."/>
        </authorList>
    </citation>
    <scope>NUCLEOTIDE SEQUENCE</scope>
    <source>
        <strain evidence="5">ChiGjej2B2-19336</strain>
    </source>
</reference>
<evidence type="ECO:0000313" key="5">
    <source>
        <dbReference type="EMBL" id="HJD96353.1"/>
    </source>
</evidence>
<evidence type="ECO:0000256" key="3">
    <source>
        <dbReference type="HAMAP-Rule" id="MF_01217"/>
    </source>
</evidence>
<dbReference type="Gene3D" id="1.10.1200.10">
    <property type="entry name" value="ACP-like"/>
    <property type="match status" value="1"/>
</dbReference>
<dbReference type="Proteomes" id="UP000698963">
    <property type="component" value="Unassembled WGS sequence"/>
</dbReference>
<protein>
    <recommendedName>
        <fullName evidence="3">Acyl carrier protein</fullName>
        <shortName evidence="3">ACP</shortName>
    </recommendedName>
</protein>
<evidence type="ECO:0000256" key="1">
    <source>
        <dbReference type="ARBA" id="ARBA00022450"/>
    </source>
</evidence>
<dbReference type="GO" id="GO:0005737">
    <property type="term" value="C:cytoplasm"/>
    <property type="evidence" value="ECO:0007669"/>
    <property type="project" value="UniProtKB-SubCell"/>
</dbReference>
<dbReference type="GO" id="GO:0000036">
    <property type="term" value="F:acyl carrier activity"/>
    <property type="evidence" value="ECO:0007669"/>
    <property type="project" value="UniProtKB-UniRule"/>
</dbReference>
<keyword evidence="3" id="KW-0275">Fatty acid biosynthesis</keyword>
<accession>A0A921AUG4</accession>
<keyword evidence="3" id="KW-0444">Lipid biosynthesis</keyword>
<comment type="function">
    <text evidence="3">Carrier of the growing fatty acid chain in fatty acid biosynthesis.</text>
</comment>
<dbReference type="InterPro" id="IPR009081">
    <property type="entry name" value="PP-bd_ACP"/>
</dbReference>
<comment type="caution">
    <text evidence="5">The sequence shown here is derived from an EMBL/GenBank/DDBJ whole genome shotgun (WGS) entry which is preliminary data.</text>
</comment>
<comment type="pathway">
    <text evidence="3">Lipid metabolism; fatty acid biosynthesis.</text>
</comment>
<dbReference type="AlphaFoldDB" id="A0A921AUG4"/>
<evidence type="ECO:0000256" key="2">
    <source>
        <dbReference type="ARBA" id="ARBA00022553"/>
    </source>
</evidence>
<dbReference type="EMBL" id="DYZA01000030">
    <property type="protein sequence ID" value="HJD96353.1"/>
    <property type="molecule type" value="Genomic_DNA"/>
</dbReference>
<evidence type="ECO:0000259" key="4">
    <source>
        <dbReference type="PROSITE" id="PS50075"/>
    </source>
</evidence>
<keyword evidence="1 3" id="KW-0596">Phosphopantetheine</keyword>
<dbReference type="PROSITE" id="PS50075">
    <property type="entry name" value="CARRIER"/>
    <property type="match status" value="1"/>
</dbReference>
<dbReference type="RefSeq" id="WP_304120610.1">
    <property type="nucleotide sequence ID" value="NZ_DYZA01000030.1"/>
</dbReference>
<keyword evidence="3" id="KW-0443">Lipid metabolism</keyword>
<keyword evidence="3" id="KW-0276">Fatty acid metabolism</keyword>
<dbReference type="InterPro" id="IPR036736">
    <property type="entry name" value="ACP-like_sf"/>
</dbReference>
<comment type="similarity">
    <text evidence="3">Belongs to the acyl carrier protein (ACP) family.</text>
</comment>
<proteinExistence type="inferred from homology"/>
<comment type="PTM">
    <text evidence="3">4'-phosphopantetheine is transferred from CoA to a specific serine of apo-ACP by AcpS. This modification is essential for activity because fatty acids are bound in thioester linkage to the sulfhydryl of the prosthetic group.</text>
</comment>
<name>A0A921AUG4_9BACT</name>